<dbReference type="InterPro" id="IPR002649">
    <property type="entry name" value="tRNA_m1G_MeTrfase_TrmD"/>
</dbReference>
<feature type="compositionally biased region" description="Pro residues" evidence="17">
    <location>
        <begin position="292"/>
        <end position="301"/>
    </location>
</feature>
<keyword evidence="8 15" id="KW-0489">Methyltransferase</keyword>
<dbReference type="GO" id="GO:0052906">
    <property type="term" value="F:tRNA (guanine(37)-N1)-methyltransferase activity"/>
    <property type="evidence" value="ECO:0007669"/>
    <property type="project" value="UniProtKB-UniRule"/>
</dbReference>
<dbReference type="AlphaFoldDB" id="A0A562LI05"/>
<evidence type="ECO:0000259" key="18">
    <source>
        <dbReference type="Pfam" id="PF01746"/>
    </source>
</evidence>
<accession>A0A562LI05</accession>
<dbReference type="NCBIfam" id="NF000648">
    <property type="entry name" value="PRK00026.1"/>
    <property type="match status" value="1"/>
</dbReference>
<comment type="caution">
    <text evidence="19">The sequence shown here is derived from an EMBL/GenBank/DDBJ whole genome shotgun (WGS) entry which is preliminary data.</text>
</comment>
<dbReference type="InterPro" id="IPR023148">
    <property type="entry name" value="tRNA_m1G_MeTrfase_C_sf"/>
</dbReference>
<dbReference type="Gene3D" id="3.40.1280.10">
    <property type="match status" value="1"/>
</dbReference>
<evidence type="ECO:0000313" key="20">
    <source>
        <dbReference type="Proteomes" id="UP000316471"/>
    </source>
</evidence>
<proteinExistence type="inferred from homology"/>
<comment type="catalytic activity">
    <reaction evidence="14 15 16">
        <text>guanosine(37) in tRNA + S-adenosyl-L-methionine = N(1)-methylguanosine(37) in tRNA + S-adenosyl-L-homocysteine + H(+)</text>
        <dbReference type="Rhea" id="RHEA:36899"/>
        <dbReference type="Rhea" id="RHEA-COMP:10145"/>
        <dbReference type="Rhea" id="RHEA-COMP:10147"/>
        <dbReference type="ChEBI" id="CHEBI:15378"/>
        <dbReference type="ChEBI" id="CHEBI:57856"/>
        <dbReference type="ChEBI" id="CHEBI:59789"/>
        <dbReference type="ChEBI" id="CHEBI:73542"/>
        <dbReference type="ChEBI" id="CHEBI:74269"/>
        <dbReference type="EC" id="2.1.1.228"/>
    </reaction>
</comment>
<evidence type="ECO:0000313" key="19">
    <source>
        <dbReference type="EMBL" id="TWI07252.1"/>
    </source>
</evidence>
<feature type="domain" description="tRNA methyltransferase TRMD/TRM10-type" evidence="18">
    <location>
        <begin position="1"/>
        <end position="225"/>
    </location>
</feature>
<feature type="compositionally biased region" description="Polar residues" evidence="17">
    <location>
        <begin position="250"/>
        <end position="260"/>
    </location>
</feature>
<dbReference type="SUPFAM" id="SSF75217">
    <property type="entry name" value="alpha/beta knot"/>
    <property type="match status" value="1"/>
</dbReference>
<dbReference type="Pfam" id="PF01746">
    <property type="entry name" value="tRNA_m1G_MT"/>
    <property type="match status" value="1"/>
</dbReference>
<evidence type="ECO:0000256" key="14">
    <source>
        <dbReference type="ARBA" id="ARBA00047783"/>
    </source>
</evidence>
<dbReference type="CDD" id="cd18080">
    <property type="entry name" value="TrmD-like"/>
    <property type="match status" value="1"/>
</dbReference>
<evidence type="ECO:0000256" key="10">
    <source>
        <dbReference type="ARBA" id="ARBA00022691"/>
    </source>
</evidence>
<keyword evidence="11 15" id="KW-0819">tRNA processing</keyword>
<organism evidence="19 20">
    <name type="scientific">Aerolutibacter ruishenii</name>
    <dbReference type="NCBI Taxonomy" id="686800"/>
    <lineage>
        <taxon>Bacteria</taxon>
        <taxon>Pseudomonadati</taxon>
        <taxon>Pseudomonadota</taxon>
        <taxon>Gammaproteobacteria</taxon>
        <taxon>Lysobacterales</taxon>
        <taxon>Lysobacteraceae</taxon>
        <taxon>Aerolutibacter</taxon>
    </lineage>
</organism>
<dbReference type="EMBL" id="VLKP01000013">
    <property type="protein sequence ID" value="TWI07252.1"/>
    <property type="molecule type" value="Genomic_DNA"/>
</dbReference>
<dbReference type="InterPro" id="IPR016009">
    <property type="entry name" value="tRNA_MeTrfase_TRMD/TRM10"/>
</dbReference>
<keyword evidence="10 15" id="KW-0949">S-adenosyl-L-methionine</keyword>
<evidence type="ECO:0000256" key="8">
    <source>
        <dbReference type="ARBA" id="ARBA00022603"/>
    </source>
</evidence>
<feature type="binding site" evidence="15">
    <location>
        <begin position="133"/>
        <end position="138"/>
    </location>
    <ligand>
        <name>S-adenosyl-L-methionine</name>
        <dbReference type="ChEBI" id="CHEBI:59789"/>
    </ligand>
</feature>
<reference evidence="19 20" key="1">
    <citation type="journal article" date="2015" name="Stand. Genomic Sci.">
        <title>Genomic Encyclopedia of Bacterial and Archaeal Type Strains, Phase III: the genomes of soil and plant-associated and newly described type strains.</title>
        <authorList>
            <person name="Whitman W.B."/>
            <person name="Woyke T."/>
            <person name="Klenk H.P."/>
            <person name="Zhou Y."/>
            <person name="Lilburn T.G."/>
            <person name="Beck B.J."/>
            <person name="De Vos P."/>
            <person name="Vandamme P."/>
            <person name="Eisen J.A."/>
            <person name="Garrity G."/>
            <person name="Hugenholtz P."/>
            <person name="Kyrpides N.C."/>
        </authorList>
    </citation>
    <scope>NUCLEOTIDE SEQUENCE [LARGE SCALE GENOMIC DNA]</scope>
    <source>
        <strain evidence="19 20">CGMCC 1.10136</strain>
    </source>
</reference>
<dbReference type="NCBIfam" id="TIGR00088">
    <property type="entry name" value="trmD"/>
    <property type="match status" value="1"/>
</dbReference>
<evidence type="ECO:0000256" key="17">
    <source>
        <dbReference type="SAM" id="MobiDB-lite"/>
    </source>
</evidence>
<dbReference type="InterPro" id="IPR029028">
    <property type="entry name" value="Alpha/beta_knot_MTases"/>
</dbReference>
<evidence type="ECO:0000256" key="2">
    <source>
        <dbReference type="ARBA" id="ARBA00004496"/>
    </source>
</evidence>
<evidence type="ECO:0000256" key="9">
    <source>
        <dbReference type="ARBA" id="ARBA00022679"/>
    </source>
</evidence>
<dbReference type="Gene3D" id="1.10.1270.20">
    <property type="entry name" value="tRNA(m1g37)methyltransferase, domain 2"/>
    <property type="match status" value="1"/>
</dbReference>
<evidence type="ECO:0000256" key="3">
    <source>
        <dbReference type="ARBA" id="ARBA00007630"/>
    </source>
</evidence>
<comment type="function">
    <text evidence="1 15 16">Specifically methylates guanosine-37 in various tRNAs.</text>
</comment>
<gene>
    <name evidence="15" type="primary">trmD</name>
    <name evidence="19" type="ORF">IP93_02770</name>
</gene>
<keyword evidence="9 15" id="KW-0808">Transferase</keyword>
<keyword evidence="7 15" id="KW-0963">Cytoplasm</keyword>
<evidence type="ECO:0000256" key="15">
    <source>
        <dbReference type="HAMAP-Rule" id="MF_00605"/>
    </source>
</evidence>
<evidence type="ECO:0000256" key="16">
    <source>
        <dbReference type="RuleBase" id="RU003464"/>
    </source>
</evidence>
<evidence type="ECO:0000256" key="13">
    <source>
        <dbReference type="ARBA" id="ARBA00033392"/>
    </source>
</evidence>
<dbReference type="FunFam" id="1.10.1270.20:FF:000001">
    <property type="entry name" value="tRNA (guanine-N(1)-)-methyltransferase"/>
    <property type="match status" value="1"/>
</dbReference>
<comment type="similarity">
    <text evidence="3 15 16">Belongs to the RNA methyltransferase TrmD family.</text>
</comment>
<name>A0A562LI05_9GAMM</name>
<comment type="subcellular location">
    <subcellularLocation>
        <location evidence="2 15 16">Cytoplasm</location>
    </subcellularLocation>
</comment>
<comment type="subunit">
    <text evidence="4 15 16">Homodimer.</text>
</comment>
<dbReference type="PANTHER" id="PTHR46417:SF1">
    <property type="entry name" value="TRNA (GUANINE-N(1)-)-METHYLTRANSFERASE"/>
    <property type="match status" value="1"/>
</dbReference>
<dbReference type="PANTHER" id="PTHR46417">
    <property type="entry name" value="TRNA (GUANINE-N(1)-)-METHYLTRANSFERASE"/>
    <property type="match status" value="1"/>
</dbReference>
<dbReference type="GO" id="GO:0005829">
    <property type="term" value="C:cytosol"/>
    <property type="evidence" value="ECO:0007669"/>
    <property type="project" value="TreeGrafter"/>
</dbReference>
<dbReference type="HAMAP" id="MF_00605">
    <property type="entry name" value="TrmD"/>
    <property type="match status" value="1"/>
</dbReference>
<dbReference type="Proteomes" id="UP000316471">
    <property type="component" value="Unassembled WGS sequence"/>
</dbReference>
<dbReference type="GO" id="GO:0002939">
    <property type="term" value="P:tRNA N1-guanine methylation"/>
    <property type="evidence" value="ECO:0007669"/>
    <property type="project" value="TreeGrafter"/>
</dbReference>
<dbReference type="EC" id="2.1.1.228" evidence="5 15"/>
<evidence type="ECO:0000256" key="6">
    <source>
        <dbReference type="ARBA" id="ARBA00014679"/>
    </source>
</evidence>
<dbReference type="FunFam" id="3.40.1280.10:FF:000001">
    <property type="entry name" value="tRNA (guanine-N(1)-)-methyltransferase"/>
    <property type="match status" value="1"/>
</dbReference>
<evidence type="ECO:0000256" key="12">
    <source>
        <dbReference type="ARBA" id="ARBA00029736"/>
    </source>
</evidence>
<feature type="binding site" evidence="15">
    <location>
        <position position="113"/>
    </location>
    <ligand>
        <name>S-adenosyl-L-methionine</name>
        <dbReference type="ChEBI" id="CHEBI:59789"/>
    </ligand>
</feature>
<keyword evidence="20" id="KW-1185">Reference proteome</keyword>
<protein>
    <recommendedName>
        <fullName evidence="6 15">tRNA (guanine-N(1)-)-methyltransferase</fullName>
        <ecNumber evidence="5 15">2.1.1.228</ecNumber>
    </recommendedName>
    <alternativeName>
        <fullName evidence="12 15">M1G-methyltransferase</fullName>
    </alternativeName>
    <alternativeName>
        <fullName evidence="13 15">tRNA [GM37] methyltransferase</fullName>
    </alternativeName>
</protein>
<dbReference type="InterPro" id="IPR029026">
    <property type="entry name" value="tRNA_m1G_MTases_N"/>
</dbReference>
<evidence type="ECO:0000256" key="11">
    <source>
        <dbReference type="ARBA" id="ARBA00022694"/>
    </source>
</evidence>
<feature type="compositionally biased region" description="Low complexity" evidence="17">
    <location>
        <begin position="281"/>
        <end position="291"/>
    </location>
</feature>
<evidence type="ECO:0000256" key="7">
    <source>
        <dbReference type="ARBA" id="ARBA00022490"/>
    </source>
</evidence>
<feature type="region of interest" description="Disordered" evidence="17">
    <location>
        <begin position="249"/>
        <end position="315"/>
    </location>
</feature>
<evidence type="ECO:0000256" key="4">
    <source>
        <dbReference type="ARBA" id="ARBA00011738"/>
    </source>
</evidence>
<evidence type="ECO:0000256" key="1">
    <source>
        <dbReference type="ARBA" id="ARBA00002634"/>
    </source>
</evidence>
<evidence type="ECO:0000256" key="5">
    <source>
        <dbReference type="ARBA" id="ARBA00012807"/>
    </source>
</evidence>
<sequence length="315" mass="33497">MRFDIISLFPEFVAQCAAFGVVGRAGERGVLSVHGWNPRDYAEGNYRRVDDRPFGGGPGMVMMIEPLRACLADVRAADPSPARVVYMSPQGAPLTQAKVRELAAHPRLVLLCGRYEGVDERFLQAEVDEEISIGDYVLSGGELAAAVVLDAVARLQEGALNDAESAVQDSFEDGLLDCPHYTRPVEHALGNVPPVLLSGNHAEIAKWRRQQSLGRTWLRRPDLLDESALSKADRRLLEGFRAAQAVEAVSVSNETGSVSRASPPASDPVEAASGAEPIARPGSGPATSAPAAPTPGVPEPPSAGQRLAAKRKTPL</sequence>